<dbReference type="RefSeq" id="WP_011973108.1">
    <property type="nucleotide sequence ID" value="NC_009635.1"/>
</dbReference>
<reference evidence="3" key="1">
    <citation type="submission" date="2007-06" db="EMBL/GenBank/DDBJ databases">
        <title>Complete sequence of Methanococcus aeolicus Nankai-3.</title>
        <authorList>
            <consortium name="US DOE Joint Genome Institute"/>
            <person name="Copeland A."/>
            <person name="Lucas S."/>
            <person name="Lapidus A."/>
            <person name="Barry K."/>
            <person name="Glavina del Rio T."/>
            <person name="Dalin E."/>
            <person name="Tice H."/>
            <person name="Pitluck S."/>
            <person name="Chain P."/>
            <person name="Malfatti S."/>
            <person name="Shin M."/>
            <person name="Vergez L."/>
            <person name="Schmutz J."/>
            <person name="Larimer F."/>
            <person name="Land M."/>
            <person name="Hauser L."/>
            <person name="Kyrpides N."/>
            <person name="Lykidis A."/>
            <person name="Sieprawska-Lupa M."/>
            <person name="Whitman W.B."/>
            <person name="Richardson P."/>
        </authorList>
    </citation>
    <scope>NUCLEOTIDE SEQUENCE [LARGE SCALE GENOMIC DNA]</scope>
    <source>
        <strain evidence="3">Nankai-3</strain>
    </source>
</reference>
<dbReference type="STRING" id="419665.Maeo_0390"/>
<keyword evidence="4" id="KW-1185">Reference proteome</keyword>
<feature type="domain" description="Glycosyltransferase 2-like" evidence="2">
    <location>
        <begin position="8"/>
        <end position="156"/>
    </location>
</feature>
<proteinExistence type="predicted"/>
<dbReference type="GeneID" id="5327614"/>
<keyword evidence="3" id="KW-0808">Transferase</keyword>
<dbReference type="Pfam" id="PF00535">
    <property type="entry name" value="Glycos_transf_2"/>
    <property type="match status" value="1"/>
</dbReference>
<dbReference type="HOGENOM" id="CLU_067064_1_0_2"/>
<keyword evidence="1" id="KW-1133">Transmembrane helix</keyword>
<dbReference type="CAZy" id="GT2">
    <property type="family name" value="Glycosyltransferase Family 2"/>
</dbReference>
<accession>A6UU04</accession>
<dbReference type="PANTHER" id="PTHR22916">
    <property type="entry name" value="GLYCOSYLTRANSFERASE"/>
    <property type="match status" value="1"/>
</dbReference>
<dbReference type="GO" id="GO:0016758">
    <property type="term" value="F:hexosyltransferase activity"/>
    <property type="evidence" value="ECO:0007669"/>
    <property type="project" value="UniProtKB-ARBA"/>
</dbReference>
<protein>
    <submittedName>
        <fullName evidence="3">Glycosyl transferase family 2</fullName>
    </submittedName>
</protein>
<feature type="transmembrane region" description="Helical" evidence="1">
    <location>
        <begin position="309"/>
        <end position="327"/>
    </location>
</feature>
<evidence type="ECO:0000259" key="2">
    <source>
        <dbReference type="Pfam" id="PF00535"/>
    </source>
</evidence>
<dbReference type="EMBL" id="CP000743">
    <property type="protein sequence ID" value="ABR55976.1"/>
    <property type="molecule type" value="Genomic_DNA"/>
</dbReference>
<dbReference type="OrthoDB" id="46222at2157"/>
<dbReference type="InterPro" id="IPR001173">
    <property type="entry name" value="Glyco_trans_2-like"/>
</dbReference>
<organism evidence="3 4">
    <name type="scientific">Methanococcus aeolicus (strain ATCC BAA-1280 / DSM 17508 / OCM 812 / Nankai-3)</name>
    <dbReference type="NCBI Taxonomy" id="419665"/>
    <lineage>
        <taxon>Archaea</taxon>
        <taxon>Methanobacteriati</taxon>
        <taxon>Methanobacteriota</taxon>
        <taxon>Methanomada group</taxon>
        <taxon>Methanococci</taxon>
        <taxon>Methanococcales</taxon>
        <taxon>Methanococcaceae</taxon>
        <taxon>Methanococcus</taxon>
    </lineage>
</organism>
<dbReference type="PANTHER" id="PTHR22916:SF3">
    <property type="entry name" value="UDP-GLCNAC:BETAGAL BETA-1,3-N-ACETYLGLUCOSAMINYLTRANSFERASE-LIKE PROTEIN 1"/>
    <property type="match status" value="1"/>
</dbReference>
<dbReference type="InterPro" id="IPR029044">
    <property type="entry name" value="Nucleotide-diphossugar_trans"/>
</dbReference>
<dbReference type="SUPFAM" id="SSF53448">
    <property type="entry name" value="Nucleotide-diphospho-sugar transferases"/>
    <property type="match status" value="1"/>
</dbReference>
<keyword evidence="1" id="KW-0812">Transmembrane</keyword>
<dbReference type="KEGG" id="mae:Maeo_0390"/>
<evidence type="ECO:0000313" key="3">
    <source>
        <dbReference type="EMBL" id="ABR55976.1"/>
    </source>
</evidence>
<dbReference type="Proteomes" id="UP000001106">
    <property type="component" value="Chromosome"/>
</dbReference>
<dbReference type="eggNOG" id="arCOG01381">
    <property type="taxonomic scope" value="Archaea"/>
</dbReference>
<name>A6UU04_META3</name>
<dbReference type="AlphaFoldDB" id="A6UU04"/>
<gene>
    <name evidence="3" type="ordered locus">Maeo_0390</name>
</gene>
<dbReference type="Gene3D" id="3.90.550.10">
    <property type="entry name" value="Spore Coat Polysaccharide Biosynthesis Protein SpsA, Chain A"/>
    <property type="match status" value="1"/>
</dbReference>
<evidence type="ECO:0000256" key="1">
    <source>
        <dbReference type="SAM" id="Phobius"/>
    </source>
</evidence>
<keyword evidence="1" id="KW-0472">Membrane</keyword>
<evidence type="ECO:0000313" key="4">
    <source>
        <dbReference type="Proteomes" id="UP000001106"/>
    </source>
</evidence>
<sequence length="341" mass="39790">MTDKPLLSICIPTYNRAEFLKDALDSILRQINENNKDKVEICISDNASEDNTEELVNEYQKKSQIPIIYHKNEKNMGADYNYLKVVEIANGEYCWLLGSDDIIEDGGIDTVLEEIEGNGDVVDIFIVKQKGYDKELKKKINLRSPLINDDGNDVLFNNSVNALNRVELWDWGYISAMVINRKKWLSIKGYEKWIGSAYVHVYIIYSMMKQSSKVKFINKYLVGWRSDNDSFLNELKEYGRFKIDLNYISIAKEVFGKNSEEYKIIEKMLINTPVLSGRIVSFKLSGLSYNIYIKMFKDLYPIGHKYPRFWVWYIPLFLTPSFVYKIVRPIVKGIKNTKHKI</sequence>